<dbReference type="eggNOG" id="KOG2369">
    <property type="taxonomic scope" value="Eukaryota"/>
</dbReference>
<dbReference type="InterPro" id="IPR003386">
    <property type="entry name" value="LACT/PDAT_acylTrfase"/>
</dbReference>
<dbReference type="InterPro" id="IPR029058">
    <property type="entry name" value="AB_hydrolase_fold"/>
</dbReference>
<organism evidence="2">
    <name type="scientific">Oryza punctata</name>
    <name type="common">Red rice</name>
    <dbReference type="NCBI Taxonomy" id="4537"/>
    <lineage>
        <taxon>Eukaryota</taxon>
        <taxon>Viridiplantae</taxon>
        <taxon>Streptophyta</taxon>
        <taxon>Embryophyta</taxon>
        <taxon>Tracheophyta</taxon>
        <taxon>Spermatophyta</taxon>
        <taxon>Magnoliopsida</taxon>
        <taxon>Liliopsida</taxon>
        <taxon>Poales</taxon>
        <taxon>Poaceae</taxon>
        <taxon>BOP clade</taxon>
        <taxon>Oryzoideae</taxon>
        <taxon>Oryzeae</taxon>
        <taxon>Oryzinae</taxon>
        <taxon>Oryza</taxon>
    </lineage>
</organism>
<dbReference type="Gramene" id="OPUNC10G02950.1">
    <property type="protein sequence ID" value="OPUNC10G02950.1"/>
    <property type="gene ID" value="OPUNC10G02950"/>
</dbReference>
<dbReference type="EnsemblPlants" id="OPUNC10G02950.1">
    <property type="protein sequence ID" value="OPUNC10G02950.1"/>
    <property type="gene ID" value="OPUNC10G02950"/>
</dbReference>
<evidence type="ECO:0000313" key="3">
    <source>
        <dbReference type="Proteomes" id="UP000026962"/>
    </source>
</evidence>
<keyword evidence="3" id="KW-1185">Reference proteome</keyword>
<reference evidence="2" key="2">
    <citation type="submission" date="2018-05" db="EMBL/GenBank/DDBJ databases">
        <title>OpunRS2 (Oryza punctata Reference Sequence Version 2).</title>
        <authorList>
            <person name="Zhang J."/>
            <person name="Kudrna D."/>
            <person name="Lee S."/>
            <person name="Talag J."/>
            <person name="Welchert J."/>
            <person name="Wing R.A."/>
        </authorList>
    </citation>
    <scope>NUCLEOTIDE SEQUENCE [LARGE SCALE GENOMIC DNA]</scope>
</reference>
<accession>A0A0E0M5T4</accession>
<dbReference type="HOGENOM" id="CLU_037070_2_0_1"/>
<evidence type="ECO:0000313" key="2">
    <source>
        <dbReference type="EnsemblPlants" id="OPUNC10G02950.1"/>
    </source>
</evidence>
<feature type="chain" id="PRO_5002367544" description="AB hydrolase-1 domain-containing protein" evidence="1">
    <location>
        <begin position="21"/>
        <end position="435"/>
    </location>
</feature>
<protein>
    <recommendedName>
        <fullName evidence="4">AB hydrolase-1 domain-containing protein</fullName>
    </recommendedName>
</protein>
<evidence type="ECO:0000256" key="1">
    <source>
        <dbReference type="SAM" id="SignalP"/>
    </source>
</evidence>
<keyword evidence="1" id="KW-0732">Signal</keyword>
<dbReference type="SUPFAM" id="SSF53474">
    <property type="entry name" value="alpha/beta-Hydrolases"/>
    <property type="match status" value="1"/>
</dbReference>
<dbReference type="AlphaFoldDB" id="A0A0E0M5T4"/>
<dbReference type="Pfam" id="PF02450">
    <property type="entry name" value="LCAT"/>
    <property type="match status" value="1"/>
</dbReference>
<dbReference type="PANTHER" id="PTHR11440">
    <property type="entry name" value="LECITHIN-CHOLESTEROL ACYLTRANSFERASE-RELATED"/>
    <property type="match status" value="1"/>
</dbReference>
<dbReference type="OMA" id="PERSHCF"/>
<reference evidence="2" key="1">
    <citation type="submission" date="2015-04" db="UniProtKB">
        <authorList>
            <consortium name="EnsemblPlants"/>
        </authorList>
    </citation>
    <scope>IDENTIFICATION</scope>
</reference>
<dbReference type="GO" id="GO:0006629">
    <property type="term" value="P:lipid metabolic process"/>
    <property type="evidence" value="ECO:0007669"/>
    <property type="project" value="InterPro"/>
</dbReference>
<sequence length="435" mass="46933">MDALPFLLLLLLSCPPFFLSDGSALPPLHHHAYAAVDLHPIVLLPGNSCSQLDAELTEQYEPSSSAPASCGAGKGKGRWFRLWKNGTALGDPAVAPCYTDQLRVVYDRAAADYRNVAGVRTCVVSFGTTRGFGSDDDPSDPERSHCFKKMTQVLGRIGYREGENLFGAPYDSRYVPAPPGMSAMAFAAFTADLRRLIEHASRKNGGKPVILVTHSKGGLMAVEFLTRSATPWRRRFVKHLVMVSTGAGGIVVPMQSLAASAYAPPGSLARTERSYGTVFAALPSTKVFGDAPLVVTRRRNYSAYDIPEFLAAVGFSGEEVELYRTRALPVNVGFRAPRVPMTAVYGSGVPTPEQLVYWDGDFSKAPEVVYGDGDGSVNLVSVLALNTVVGDDPEQGFFKAVKIVNATHSGIISDEFAMKRVISEILEANRATYDK</sequence>
<dbReference type="GO" id="GO:0008374">
    <property type="term" value="F:O-acyltransferase activity"/>
    <property type="evidence" value="ECO:0007669"/>
    <property type="project" value="InterPro"/>
</dbReference>
<feature type="signal peptide" evidence="1">
    <location>
        <begin position="1"/>
        <end position="20"/>
    </location>
</feature>
<dbReference type="Proteomes" id="UP000026962">
    <property type="component" value="Chromosome 10"/>
</dbReference>
<evidence type="ECO:0008006" key="4">
    <source>
        <dbReference type="Google" id="ProtNLM"/>
    </source>
</evidence>
<dbReference type="Gene3D" id="3.40.50.1820">
    <property type="entry name" value="alpha/beta hydrolase"/>
    <property type="match status" value="1"/>
</dbReference>
<proteinExistence type="predicted"/>
<name>A0A0E0M5T4_ORYPU</name>
<dbReference type="STRING" id="4537.A0A0E0M5T4"/>